<name>A0A9P6KX70_9MICR</name>
<reference evidence="2 3" key="1">
    <citation type="journal article" date="2020" name="Genome Biol. Evol.">
        <title>Comparative genomics of strictly vertically transmitted, feminizing microsporidia endosymbionts of amphipod crustaceans.</title>
        <authorList>
            <person name="Cormier A."/>
            <person name="Chebbi M.A."/>
            <person name="Giraud I."/>
            <person name="Wattier R."/>
            <person name="Teixeira M."/>
            <person name="Gilbert C."/>
            <person name="Rigaud T."/>
            <person name="Cordaux R."/>
        </authorList>
    </citation>
    <scope>NUCLEOTIDE SEQUENCE [LARGE SCALE GENOMIC DNA]</scope>
    <source>
        <strain evidence="2 3">Ou3-Ou53</strain>
    </source>
</reference>
<dbReference type="Pfam" id="PF00078">
    <property type="entry name" value="RVT_1"/>
    <property type="match status" value="1"/>
</dbReference>
<dbReference type="InterPro" id="IPR051320">
    <property type="entry name" value="Viral_Replic_Matur_Polypro"/>
</dbReference>
<dbReference type="InterPro" id="IPR043502">
    <property type="entry name" value="DNA/RNA_pol_sf"/>
</dbReference>
<dbReference type="AlphaFoldDB" id="A0A9P6KX70"/>
<dbReference type="EMBL" id="SBJO01000493">
    <property type="protein sequence ID" value="KAF9760855.1"/>
    <property type="molecule type" value="Genomic_DNA"/>
</dbReference>
<proteinExistence type="predicted"/>
<dbReference type="InterPro" id="IPR000477">
    <property type="entry name" value="RT_dom"/>
</dbReference>
<dbReference type="FunFam" id="3.30.70.270:FF:000003">
    <property type="entry name" value="Transposon Ty3-G Gag-Pol polyprotein"/>
    <property type="match status" value="1"/>
</dbReference>
<organism evidence="2 3">
    <name type="scientific">Nosema granulosis</name>
    <dbReference type="NCBI Taxonomy" id="83296"/>
    <lineage>
        <taxon>Eukaryota</taxon>
        <taxon>Fungi</taxon>
        <taxon>Fungi incertae sedis</taxon>
        <taxon>Microsporidia</taxon>
        <taxon>Nosematidae</taxon>
        <taxon>Nosema</taxon>
    </lineage>
</organism>
<feature type="domain" description="Reverse transcriptase" evidence="1">
    <location>
        <begin position="1"/>
        <end position="82"/>
    </location>
</feature>
<accession>A0A9P6KX70</accession>
<protein>
    <submittedName>
        <fullName evidence="2">Retrovirus-related Pol polyprotein from transposon gypsy</fullName>
    </submittedName>
</protein>
<keyword evidence="3" id="KW-1185">Reference proteome</keyword>
<dbReference type="PROSITE" id="PS50878">
    <property type="entry name" value="RT_POL"/>
    <property type="match status" value="1"/>
</dbReference>
<dbReference type="InterPro" id="IPR043128">
    <property type="entry name" value="Rev_trsase/Diguanyl_cyclase"/>
</dbReference>
<dbReference type="OrthoDB" id="3232518at2759"/>
<evidence type="ECO:0000259" key="1">
    <source>
        <dbReference type="PROSITE" id="PS50878"/>
    </source>
</evidence>
<dbReference type="PANTHER" id="PTHR33064:SF37">
    <property type="entry name" value="RIBONUCLEASE H"/>
    <property type="match status" value="1"/>
</dbReference>
<dbReference type="SUPFAM" id="SSF56672">
    <property type="entry name" value="DNA/RNA polymerases"/>
    <property type="match status" value="1"/>
</dbReference>
<evidence type="ECO:0000313" key="3">
    <source>
        <dbReference type="Proteomes" id="UP000740883"/>
    </source>
</evidence>
<dbReference type="Proteomes" id="UP000740883">
    <property type="component" value="Unassembled WGS sequence"/>
</dbReference>
<evidence type="ECO:0000313" key="2">
    <source>
        <dbReference type="EMBL" id="KAF9760855.1"/>
    </source>
</evidence>
<comment type="caution">
    <text evidence="2">The sequence shown here is derived from an EMBL/GenBank/DDBJ whole genome shotgun (WGS) entry which is preliminary data.</text>
</comment>
<dbReference type="Gene3D" id="3.30.70.270">
    <property type="match status" value="1"/>
</dbReference>
<dbReference type="PANTHER" id="PTHR33064">
    <property type="entry name" value="POL PROTEIN"/>
    <property type="match status" value="1"/>
</dbReference>
<sequence length="107" mass="12379">MPMGFLNASSVFQRIMDKILEEEIRICCYVYVDNILVFSNSKAEHKKDLIRVCSKIIKAGLTANKAKFMIAQETVDFIGYRISKDRIEPLIDKKKSNFRLSCSKEPR</sequence>
<gene>
    <name evidence="2" type="primary">pol_100</name>
    <name evidence="2" type="ORF">NGRA_2982</name>
</gene>